<dbReference type="InterPro" id="IPR029058">
    <property type="entry name" value="AB_hydrolase_fold"/>
</dbReference>
<reference evidence="4 5" key="1">
    <citation type="submission" date="2020-08" db="EMBL/GenBank/DDBJ databases">
        <title>Sequencing the genomes of 1000 actinobacteria strains.</title>
        <authorList>
            <person name="Klenk H.-P."/>
        </authorList>
    </citation>
    <scope>NUCLEOTIDE SEQUENCE [LARGE SCALE GENOMIC DNA]</scope>
    <source>
        <strain evidence="4 5">DSM 45582</strain>
    </source>
</reference>
<dbReference type="InterPro" id="IPR013094">
    <property type="entry name" value="AB_hydrolase_3"/>
</dbReference>
<dbReference type="PROSITE" id="PS01173">
    <property type="entry name" value="LIPASE_GDXG_HIS"/>
    <property type="match status" value="1"/>
</dbReference>
<dbReference type="PANTHER" id="PTHR48081">
    <property type="entry name" value="AB HYDROLASE SUPERFAMILY PROTEIN C4A8.06C"/>
    <property type="match status" value="1"/>
</dbReference>
<proteinExistence type="inferred from homology"/>
<evidence type="ECO:0000313" key="4">
    <source>
        <dbReference type="EMBL" id="MBB5072358.1"/>
    </source>
</evidence>
<keyword evidence="5" id="KW-1185">Reference proteome</keyword>
<dbReference type="EMBL" id="JACHIV010000001">
    <property type="protein sequence ID" value="MBB5072358.1"/>
    <property type="molecule type" value="Genomic_DNA"/>
</dbReference>
<accession>A0A840NPS0</accession>
<dbReference type="InterPro" id="IPR002168">
    <property type="entry name" value="Lipase_GDXG_HIS_AS"/>
</dbReference>
<sequence>MSKVVELIPPKLRPRVLGAGLHAAFALPRPLRRLIAGAPLRLDGQELSLDAQLLLAMQKLTGSTRLSADTPELAREQMTQSSGIVNRAPLTGVAVGERSIPTPNGELAARLYRPQELTEHSPLLVFFHGGGWVIGDLDSHDDLCRYFAKTAGVRVLSVDYRLAPEARFPAAFDDALAAFRYAVDKAGELGTRPDLIAVGGDSAGGNLAAAVSYHTTRQAERAPAFQLLMYPAVDASVRRRSRELFGDGLLLTDGDMTWFLDQYTGPALDRTDLRLSVLLAEDLSGLPPAHVVTVGFDPLRDEGEEYARRLAEAGVPVVARRFDDLIHGFGNLRQAGTRFNEALSEIAGTLRAGLSLNTPTK</sequence>
<dbReference type="Gene3D" id="3.40.50.1820">
    <property type="entry name" value="alpha/beta hydrolase"/>
    <property type="match status" value="1"/>
</dbReference>
<dbReference type="SUPFAM" id="SSF53474">
    <property type="entry name" value="alpha/beta-Hydrolases"/>
    <property type="match status" value="1"/>
</dbReference>
<dbReference type="Pfam" id="PF07859">
    <property type="entry name" value="Abhydrolase_3"/>
    <property type="match status" value="1"/>
</dbReference>
<dbReference type="FunFam" id="3.40.50.1820:FF:000089">
    <property type="entry name" value="Alpha/beta hydrolase"/>
    <property type="match status" value="1"/>
</dbReference>
<evidence type="ECO:0000256" key="2">
    <source>
        <dbReference type="ARBA" id="ARBA00022801"/>
    </source>
</evidence>
<dbReference type="GO" id="GO:0016787">
    <property type="term" value="F:hydrolase activity"/>
    <property type="evidence" value="ECO:0007669"/>
    <property type="project" value="UniProtKB-KW"/>
</dbReference>
<evidence type="ECO:0000256" key="1">
    <source>
        <dbReference type="ARBA" id="ARBA00010515"/>
    </source>
</evidence>
<name>A0A840NPS0_9PSEU</name>
<dbReference type="PANTHER" id="PTHR48081:SF8">
    <property type="entry name" value="ALPHA_BETA HYDROLASE FOLD-3 DOMAIN-CONTAINING PROTEIN-RELATED"/>
    <property type="match status" value="1"/>
</dbReference>
<feature type="domain" description="Alpha/beta hydrolase fold-3" evidence="3">
    <location>
        <begin position="124"/>
        <end position="329"/>
    </location>
</feature>
<dbReference type="AlphaFoldDB" id="A0A840NPS0"/>
<evidence type="ECO:0000259" key="3">
    <source>
        <dbReference type="Pfam" id="PF07859"/>
    </source>
</evidence>
<dbReference type="InterPro" id="IPR050300">
    <property type="entry name" value="GDXG_lipolytic_enzyme"/>
</dbReference>
<dbReference type="EC" id="3.1.1.-" evidence="4"/>
<comment type="similarity">
    <text evidence="1">Belongs to the 'GDXG' lipolytic enzyme family.</text>
</comment>
<organism evidence="4 5">
    <name type="scientific">Saccharopolyspora gloriosae</name>
    <dbReference type="NCBI Taxonomy" id="455344"/>
    <lineage>
        <taxon>Bacteria</taxon>
        <taxon>Bacillati</taxon>
        <taxon>Actinomycetota</taxon>
        <taxon>Actinomycetes</taxon>
        <taxon>Pseudonocardiales</taxon>
        <taxon>Pseudonocardiaceae</taxon>
        <taxon>Saccharopolyspora</taxon>
    </lineage>
</organism>
<protein>
    <submittedName>
        <fullName evidence="4">Acetyl esterase</fullName>
        <ecNumber evidence="4">3.1.1.-</ecNumber>
    </submittedName>
</protein>
<dbReference type="RefSeq" id="WP_184483654.1">
    <property type="nucleotide sequence ID" value="NZ_JACHIV010000001.1"/>
</dbReference>
<evidence type="ECO:0000313" key="5">
    <source>
        <dbReference type="Proteomes" id="UP000580474"/>
    </source>
</evidence>
<gene>
    <name evidence="4" type="ORF">BJ969_005446</name>
</gene>
<keyword evidence="2 4" id="KW-0378">Hydrolase</keyword>
<dbReference type="Proteomes" id="UP000580474">
    <property type="component" value="Unassembled WGS sequence"/>
</dbReference>
<comment type="caution">
    <text evidence="4">The sequence shown here is derived from an EMBL/GenBank/DDBJ whole genome shotgun (WGS) entry which is preliminary data.</text>
</comment>